<dbReference type="GO" id="GO:0061630">
    <property type="term" value="F:ubiquitin protein ligase activity"/>
    <property type="evidence" value="ECO:0007669"/>
    <property type="project" value="InterPro"/>
</dbReference>
<dbReference type="SMART" id="SM00668">
    <property type="entry name" value="CTLH"/>
    <property type="match status" value="1"/>
</dbReference>
<accession>A0A899FTQ8</accession>
<dbReference type="OrthoDB" id="264795at2759"/>
<dbReference type="PROSITE" id="PS50897">
    <property type="entry name" value="CTLH"/>
    <property type="match status" value="1"/>
</dbReference>
<dbReference type="PROSITE" id="PS50896">
    <property type="entry name" value="LISH"/>
    <property type="match status" value="1"/>
</dbReference>
<dbReference type="InterPro" id="IPR006595">
    <property type="entry name" value="CTLH_C"/>
</dbReference>
<dbReference type="Proteomes" id="UP000663699">
    <property type="component" value="Chromosome 5"/>
</dbReference>
<dbReference type="GO" id="GO:0005634">
    <property type="term" value="C:nucleus"/>
    <property type="evidence" value="ECO:0007669"/>
    <property type="project" value="TreeGrafter"/>
</dbReference>
<evidence type="ECO:0000256" key="7">
    <source>
        <dbReference type="PROSITE-ProRule" id="PRU01215"/>
    </source>
</evidence>
<dbReference type="InterPro" id="IPR044063">
    <property type="entry name" value="ZF_RING_GID"/>
</dbReference>
<dbReference type="EMBL" id="CP054536">
    <property type="protein sequence ID" value="QSL65161.1"/>
    <property type="molecule type" value="Genomic_DNA"/>
</dbReference>
<keyword evidence="6" id="KW-0862">Zinc</keyword>
<comment type="subcellular location">
    <subcellularLocation>
        <location evidence="1">Cytoplasm</location>
    </subcellularLocation>
</comment>
<feature type="compositionally biased region" description="Basic and acidic residues" evidence="8">
    <location>
        <begin position="1"/>
        <end position="14"/>
    </location>
</feature>
<dbReference type="SMART" id="SM00757">
    <property type="entry name" value="CRA"/>
    <property type="match status" value="1"/>
</dbReference>
<gene>
    <name evidence="11" type="ORF">MERGE_002466</name>
</gene>
<feature type="domain" description="CTLH" evidence="9">
    <location>
        <begin position="1101"/>
        <end position="1158"/>
    </location>
</feature>
<evidence type="ECO:0000313" key="11">
    <source>
        <dbReference type="EMBL" id="QSL65161.1"/>
    </source>
</evidence>
<evidence type="ECO:0000256" key="4">
    <source>
        <dbReference type="ARBA" id="ARBA00022723"/>
    </source>
</evidence>
<evidence type="ECO:0000259" key="10">
    <source>
        <dbReference type="PROSITE" id="PS51867"/>
    </source>
</evidence>
<keyword evidence="5 7" id="KW-0863">Zinc-finger</keyword>
<dbReference type="InterPro" id="IPR006594">
    <property type="entry name" value="LisH"/>
</dbReference>
<feature type="compositionally biased region" description="Polar residues" evidence="8">
    <location>
        <begin position="29"/>
        <end position="46"/>
    </location>
</feature>
<dbReference type="GO" id="GO:0005737">
    <property type="term" value="C:cytoplasm"/>
    <property type="evidence" value="ECO:0007669"/>
    <property type="project" value="UniProtKB-SubCell"/>
</dbReference>
<evidence type="ECO:0000256" key="2">
    <source>
        <dbReference type="ARBA" id="ARBA00010615"/>
    </source>
</evidence>
<dbReference type="PANTHER" id="PTHR12170:SF2">
    <property type="entry name" value="E3 UBIQUITIN-PROTEIN TRANSFERASE MAEA"/>
    <property type="match status" value="1"/>
</dbReference>
<dbReference type="Pfam" id="PF03399">
    <property type="entry name" value="SAC3_GANP"/>
    <property type="match status" value="1"/>
</dbReference>
<dbReference type="GO" id="GO:0043161">
    <property type="term" value="P:proteasome-mediated ubiquitin-dependent protein catabolic process"/>
    <property type="evidence" value="ECO:0007669"/>
    <property type="project" value="InterPro"/>
</dbReference>
<name>A0A899FTQ8_9ASCO</name>
<sequence>METRGRNWPKDPRGSRIANLFSRIKHIKPSSNKGRLQNEEINTQQGPDARQKRFERVQSRNRYEELKPEREREREEATRLGLIDDPNKPKRLNQALTFVGTCQDMCPLFEREQREYQKNLERWEINPFTGRVDKDLAVKAFHRSAAGNEQALPSDSTLDYLIDRIVCGEDSLSETHSFVRDRTRSIRQDFTFQNSRGLEAVDCHERIARYHILCLHQLCEVKSFSQQQENEQLQKVLQSLIEFYDDLRCLNIRCPNEPEFRAYYILSRIQDPDITRQAQTLPTDLFFSFPIQHALKLYALVQRNNERIGIHKTPNTEAAQNLFTRFFKLVATKKTTYLMACSIEMHFANIRKGALKAMRRSYLANHSPFPIDVLAEMLGCDSIEETAINCESYGLTVYRNTQGSPVSVHIHKSSKWDETQPSIKQKFCKRLVEAKRGSHSFSDIINGSMGEPFPTYSLFSTLEKPVNETLELSVPYLDSNTPVFQPSLFNINQETINRLDSSILTSKELLNNIRKNDVNEFKRKKDQGNLNLEPKLPQISIDISSNNIQSKDNIVESLGPHNETKSSFSNKYYFNDSSSNFSKNLCDFKNITDKEQPKRVSKHQFSDILNTFFLEMMDNQIKAVISAIKTEFESLQKRNEILKGFADEITESLITELIFDAVFESIADNINIKRVLRNIFKIIKKKYDLRASQKRELEQIREKQRQKFLQYYSALKEINTINIKSKNKGEKAYRFLNNETDENMAEALKKTHNHINELWKNEDLTSILVSKLKHESKTSFNFWQLLIFSTDYRTPTSLWLREKFDLKPDLTEFAWRFTADFNLNIEIIMPTSDTLKKNHYKNIGAIIFECSPLNTENSLLTARWDIWKHQLHTLIQSISCENIFKFPLLIIYWTDLELDIELNLLFDIDFLKKTHIQLTNVNFFKISSIEETYLRTPFQQLLSCISFDSNTDLSPDFKEQSMIRLPYETLRMNFKMSQKYVEKHSSFLLSEIEKLNFNTENEIQASMEQLNNILYKTQELKEKLFMLNQKDIQCFERLKARIDHLRELHNIENIEDESYENWNQIRLDRLLIDYMLRKGMSETAKQLAKEKDIENLVDIDVFVRCKKIEEALRNKDTTKCLAWCAENKAFLRKNKVNLEFELKLQEYIELIKKGERFQAITYSRKYLTQFSEAHIEEFKRSMALLIFPPDTECEPYKKLYSLDRWQLLADLFVLTHHNLYNLSILPLLYITLSAGLSSLKTPSCYSSESKKANTTLFHSTLCPICSPELNSISSLVPYAHTTRSSLIDSLTGEKIQSDNELIALPNGRVYNQKSLFEKNEKFGIPKDVIWDPATSEKFPRDKIRKVFIM</sequence>
<evidence type="ECO:0008006" key="13">
    <source>
        <dbReference type="Google" id="ProtNLM"/>
    </source>
</evidence>
<evidence type="ECO:0000256" key="5">
    <source>
        <dbReference type="ARBA" id="ARBA00022771"/>
    </source>
</evidence>
<feature type="zinc finger region" description="RING-Gid-type" evidence="7">
    <location>
        <begin position="1262"/>
        <end position="1334"/>
    </location>
</feature>
<keyword evidence="12" id="KW-1185">Reference proteome</keyword>
<dbReference type="PANTHER" id="PTHR12170">
    <property type="entry name" value="MACROPHAGE ERYTHROBLAST ATTACHER-RELATED"/>
    <property type="match status" value="1"/>
</dbReference>
<protein>
    <recommendedName>
        <fullName evidence="13">Protein fyv10</fullName>
    </recommendedName>
</protein>
<keyword evidence="4" id="KW-0479">Metal-binding</keyword>
<keyword evidence="3" id="KW-0963">Cytoplasm</keyword>
<feature type="domain" description="RING-Gid-type" evidence="10">
    <location>
        <begin position="1262"/>
        <end position="1334"/>
    </location>
</feature>
<dbReference type="Gene3D" id="1.25.40.990">
    <property type="match status" value="1"/>
</dbReference>
<dbReference type="InterPro" id="IPR013144">
    <property type="entry name" value="CRA_dom"/>
</dbReference>
<dbReference type="CDD" id="cd16659">
    <property type="entry name" value="RING-Ubox_Emp"/>
    <property type="match status" value="1"/>
</dbReference>
<organism evidence="11 12">
    <name type="scientific">Pneumocystis wakefieldiae</name>
    <dbReference type="NCBI Taxonomy" id="38082"/>
    <lineage>
        <taxon>Eukaryota</taxon>
        <taxon>Fungi</taxon>
        <taxon>Dikarya</taxon>
        <taxon>Ascomycota</taxon>
        <taxon>Taphrinomycotina</taxon>
        <taxon>Pneumocystomycetes</taxon>
        <taxon>Pneumocystaceae</taxon>
        <taxon>Pneumocystis</taxon>
    </lineage>
</organism>
<dbReference type="GO" id="GO:0008270">
    <property type="term" value="F:zinc ion binding"/>
    <property type="evidence" value="ECO:0007669"/>
    <property type="project" value="UniProtKB-KW"/>
</dbReference>
<dbReference type="GO" id="GO:0034657">
    <property type="term" value="C:GID complex"/>
    <property type="evidence" value="ECO:0007669"/>
    <property type="project" value="TreeGrafter"/>
</dbReference>
<dbReference type="Pfam" id="PF10607">
    <property type="entry name" value="CTLH"/>
    <property type="match status" value="1"/>
</dbReference>
<proteinExistence type="inferred from homology"/>
<evidence type="ECO:0000256" key="8">
    <source>
        <dbReference type="SAM" id="MobiDB-lite"/>
    </source>
</evidence>
<dbReference type="PROSITE" id="PS51867">
    <property type="entry name" value="ZF_RING_GID"/>
    <property type="match status" value="1"/>
</dbReference>
<evidence type="ECO:0000256" key="6">
    <source>
        <dbReference type="ARBA" id="ARBA00022833"/>
    </source>
</evidence>
<comment type="similarity">
    <text evidence="2">Belongs to the FYV10 family.</text>
</comment>
<dbReference type="InterPro" id="IPR045098">
    <property type="entry name" value="Fyv10_fam"/>
</dbReference>
<feature type="region of interest" description="Disordered" evidence="8">
    <location>
        <begin position="1"/>
        <end position="54"/>
    </location>
</feature>
<evidence type="ECO:0000313" key="12">
    <source>
        <dbReference type="Proteomes" id="UP000663699"/>
    </source>
</evidence>
<reference evidence="11" key="1">
    <citation type="submission" date="2020-06" db="EMBL/GenBank/DDBJ databases">
        <title>Genomes of multiple members of Pneumocystis genus reveal paths to human pathogen Pneumocystis jirovecii.</title>
        <authorList>
            <person name="Cisse O.H."/>
            <person name="Ma L."/>
            <person name="Dekker J."/>
            <person name="Khil P."/>
            <person name="Jo J."/>
            <person name="Brenchley J."/>
            <person name="Blair R."/>
            <person name="Pahar B."/>
            <person name="Chabe M."/>
            <person name="Van Rompay K.A."/>
            <person name="Keesler R."/>
            <person name="Sukura A."/>
            <person name="Hirsch V."/>
            <person name="Kutty G."/>
            <person name="Liu Y."/>
            <person name="Peng L."/>
            <person name="Chen J."/>
            <person name="Song J."/>
            <person name="Weissenbacher-Lang C."/>
            <person name="Xu J."/>
            <person name="Upham N.S."/>
            <person name="Stajich J.E."/>
            <person name="Cuomo C.A."/>
            <person name="Cushion M.T."/>
            <person name="Kovacs J.A."/>
        </authorList>
    </citation>
    <scope>NUCLEOTIDE SEQUENCE</scope>
    <source>
        <strain evidence="11">2A</strain>
    </source>
</reference>
<evidence type="ECO:0000259" key="9">
    <source>
        <dbReference type="PROSITE" id="PS50897"/>
    </source>
</evidence>
<evidence type="ECO:0000256" key="1">
    <source>
        <dbReference type="ARBA" id="ARBA00004496"/>
    </source>
</evidence>
<evidence type="ECO:0000256" key="3">
    <source>
        <dbReference type="ARBA" id="ARBA00022490"/>
    </source>
</evidence>
<dbReference type="InterPro" id="IPR005062">
    <property type="entry name" value="SAC3/GANP/THP3_conserved"/>
</dbReference>
<dbReference type="InterPro" id="IPR024964">
    <property type="entry name" value="CTLH/CRA"/>
</dbReference>